<feature type="compositionally biased region" description="Basic and acidic residues" evidence="1">
    <location>
        <begin position="386"/>
        <end position="432"/>
    </location>
</feature>
<feature type="compositionally biased region" description="Low complexity" evidence="1">
    <location>
        <begin position="602"/>
        <end position="625"/>
    </location>
</feature>
<feature type="compositionally biased region" description="Basic and acidic residues" evidence="1">
    <location>
        <begin position="194"/>
        <end position="204"/>
    </location>
</feature>
<sequence>MNSFPTCLARVDQRPQHVDASMTTVVTAMEGEIVLLAMLPEEDRVMMVQTSCLRTIADLEDFIVDEYSRVFPHMPALSRDLRIQKCVAPDLVVDRRTHTKARQQSPHCFVDLAKNVQAGNVFKNMEQIYVVINQGPKKHKAKSPQNQDKPQKLLASEAHSSEKTKNAKFGKDASKQTPNTTMSKAAAQNNKAANKADAKDAPDAKKKKKKNTVVDKESKKSEPEKKQDTKKKAAKETKQPETVKAAEKATHEAKHAAPKANLDAKEATAKPKQTEKDNKDSTLDNLDKKFAVETEPVQKVTKKVAPKKSENALLKKMLAAKHDATDSGAALIVNSIQTAAAEAPAPKASLKSEKTRKASEKDSVATGGSNNSESQEPPAKKKKTSTKSDAKQTEESAEEKQTKTEKPAKKKASKVEAAKSIEAAVEKAEPKTQKTVKKKAAAKSLVKNDDDSSTTSESTPASRKSKKKIETDNDVAEKPATKRAKKETSPKEATTKKEAEKSKSTEKVDIRKPVTSKTKSNSSSSSSSSSSQADEASGENTDVAKAPAPKTSPKQKDGPTKPGFQAILAATKKRIEDEQKAKAQKVDKLSSIAKPERTLQETVKSSESTASESSSDSDVPPAVVKGTKRSPKNVAPAESSSSSSSSSDEEELDYSQSLLADLTKNG</sequence>
<feature type="region of interest" description="Disordered" evidence="1">
    <location>
        <begin position="339"/>
        <end position="666"/>
    </location>
</feature>
<gene>
    <name evidence="2" type="ORF">Pfra01_002821300</name>
</gene>
<feature type="compositionally biased region" description="Basic and acidic residues" evidence="1">
    <location>
        <begin position="573"/>
        <end position="599"/>
    </location>
</feature>
<feature type="compositionally biased region" description="Low complexity" evidence="1">
    <location>
        <begin position="515"/>
        <end position="531"/>
    </location>
</feature>
<keyword evidence="3" id="KW-1185">Reference proteome</keyword>
<proteinExistence type="predicted"/>
<dbReference type="OrthoDB" id="167655at2759"/>
<feature type="compositionally biased region" description="Basic and acidic residues" evidence="1">
    <location>
        <begin position="212"/>
        <end position="255"/>
    </location>
</feature>
<feature type="compositionally biased region" description="Basic and acidic residues" evidence="1">
    <location>
        <begin position="159"/>
        <end position="174"/>
    </location>
</feature>
<name>A0A9W6YL83_9STRA</name>
<feature type="compositionally biased region" description="Low complexity" evidence="1">
    <location>
        <begin position="339"/>
        <end position="348"/>
    </location>
</feature>
<feature type="compositionally biased region" description="Basic and acidic residues" evidence="1">
    <location>
        <begin position="262"/>
        <end position="292"/>
    </location>
</feature>
<evidence type="ECO:0000256" key="1">
    <source>
        <dbReference type="SAM" id="MobiDB-lite"/>
    </source>
</evidence>
<feature type="compositionally biased region" description="Basic and acidic residues" evidence="1">
    <location>
        <begin position="468"/>
        <end position="512"/>
    </location>
</feature>
<dbReference type="EMBL" id="BSXT01008710">
    <property type="protein sequence ID" value="GMF66619.1"/>
    <property type="molecule type" value="Genomic_DNA"/>
</dbReference>
<feature type="compositionally biased region" description="Basic and acidic residues" evidence="1">
    <location>
        <begin position="350"/>
        <end position="363"/>
    </location>
</feature>
<feature type="compositionally biased region" description="Low complexity" evidence="1">
    <location>
        <begin position="184"/>
        <end position="193"/>
    </location>
</feature>
<dbReference type="Proteomes" id="UP001165121">
    <property type="component" value="Unassembled WGS sequence"/>
</dbReference>
<reference evidence="2" key="1">
    <citation type="submission" date="2023-04" db="EMBL/GenBank/DDBJ databases">
        <title>Phytophthora fragariaefolia NBRC 109709.</title>
        <authorList>
            <person name="Ichikawa N."/>
            <person name="Sato H."/>
            <person name="Tonouchi N."/>
        </authorList>
    </citation>
    <scope>NUCLEOTIDE SEQUENCE</scope>
    <source>
        <strain evidence="2">NBRC 109709</strain>
    </source>
</reference>
<organism evidence="2 3">
    <name type="scientific">Phytophthora fragariaefolia</name>
    <dbReference type="NCBI Taxonomy" id="1490495"/>
    <lineage>
        <taxon>Eukaryota</taxon>
        <taxon>Sar</taxon>
        <taxon>Stramenopiles</taxon>
        <taxon>Oomycota</taxon>
        <taxon>Peronosporomycetes</taxon>
        <taxon>Peronosporales</taxon>
        <taxon>Peronosporaceae</taxon>
        <taxon>Phytophthora</taxon>
    </lineage>
</organism>
<evidence type="ECO:0000313" key="2">
    <source>
        <dbReference type="EMBL" id="GMF66619.1"/>
    </source>
</evidence>
<dbReference type="AlphaFoldDB" id="A0A9W6YL83"/>
<protein>
    <submittedName>
        <fullName evidence="2">Unnamed protein product</fullName>
    </submittedName>
</protein>
<evidence type="ECO:0000313" key="3">
    <source>
        <dbReference type="Proteomes" id="UP001165121"/>
    </source>
</evidence>
<comment type="caution">
    <text evidence="2">The sequence shown here is derived from an EMBL/GenBank/DDBJ whole genome shotgun (WGS) entry which is preliminary data.</text>
</comment>
<feature type="region of interest" description="Disordered" evidence="1">
    <location>
        <begin position="136"/>
        <end position="309"/>
    </location>
</feature>
<feature type="compositionally biased region" description="Polar residues" evidence="1">
    <location>
        <begin position="366"/>
        <end position="375"/>
    </location>
</feature>
<accession>A0A9W6YL83</accession>